<dbReference type="AlphaFoldDB" id="A0A4Y7RBX1"/>
<sequence>MAFLCDTCGKELTVNEGTLSWCDDENCIREFRITHKHDQDHSCDEKDVGYVHLWIVTGISGFVKFNEILADYWAKGYTLKDPGGLKKALSQIGAYIWEKSKNQP</sequence>
<dbReference type="RefSeq" id="WP_190238763.1">
    <property type="nucleotide sequence ID" value="NZ_QFGA01000001.1"/>
</dbReference>
<evidence type="ECO:0000313" key="2">
    <source>
        <dbReference type="Proteomes" id="UP000298324"/>
    </source>
</evidence>
<dbReference type="EMBL" id="QFGA01000001">
    <property type="protein sequence ID" value="TEB06515.1"/>
    <property type="molecule type" value="Genomic_DNA"/>
</dbReference>
<gene>
    <name evidence="1" type="ORF">Psch_00047</name>
</gene>
<keyword evidence="2" id="KW-1185">Reference proteome</keyword>
<reference evidence="1 2" key="1">
    <citation type="journal article" date="2018" name="Environ. Microbiol.">
        <title>Novel energy conservation strategies and behaviour of Pelotomaculum schinkii driving syntrophic propionate catabolism.</title>
        <authorList>
            <person name="Hidalgo-Ahumada C.A.P."/>
            <person name="Nobu M.K."/>
            <person name="Narihiro T."/>
            <person name="Tamaki H."/>
            <person name="Liu W.T."/>
            <person name="Kamagata Y."/>
            <person name="Stams A.J.M."/>
            <person name="Imachi H."/>
            <person name="Sousa D.Z."/>
        </authorList>
    </citation>
    <scope>NUCLEOTIDE SEQUENCE [LARGE SCALE GENOMIC DNA]</scope>
    <source>
        <strain evidence="1 2">HH</strain>
    </source>
</reference>
<name>A0A4Y7RBX1_9FIRM</name>
<dbReference type="Proteomes" id="UP000298324">
    <property type="component" value="Unassembled WGS sequence"/>
</dbReference>
<protein>
    <submittedName>
        <fullName evidence="1">Uncharacterized protein</fullName>
    </submittedName>
</protein>
<organism evidence="1 2">
    <name type="scientific">Pelotomaculum schinkii</name>
    <dbReference type="NCBI Taxonomy" id="78350"/>
    <lineage>
        <taxon>Bacteria</taxon>
        <taxon>Bacillati</taxon>
        <taxon>Bacillota</taxon>
        <taxon>Clostridia</taxon>
        <taxon>Eubacteriales</taxon>
        <taxon>Desulfotomaculaceae</taxon>
        <taxon>Pelotomaculum</taxon>
    </lineage>
</organism>
<accession>A0A4Y7RBX1</accession>
<proteinExistence type="predicted"/>
<evidence type="ECO:0000313" key="1">
    <source>
        <dbReference type="EMBL" id="TEB06515.1"/>
    </source>
</evidence>
<comment type="caution">
    <text evidence="1">The sequence shown here is derived from an EMBL/GenBank/DDBJ whole genome shotgun (WGS) entry which is preliminary data.</text>
</comment>